<sequence>MRAQGDERRFIQALILLAAALHKRWKMGSVTHRNFHKAAAYLDTLPGQYGGVDLVALRAGVWAALNAEGQRPQIARART</sequence>
<dbReference type="SUPFAM" id="SSF140663">
    <property type="entry name" value="TTHA0068-like"/>
    <property type="match status" value="1"/>
</dbReference>
<dbReference type="PATRIC" id="fig|745776.4.peg.884"/>
<reference evidence="1 2" key="1">
    <citation type="journal article" date="2012" name="PLoS ONE">
        <title>Genome sequence and transcriptome analysis of the radioresistant bacterium Deinococcus gobiensis: insights into the extreme environmental adaptations.</title>
        <authorList>
            <person name="Yuan M."/>
            <person name="Chen M."/>
            <person name="Zhang W."/>
            <person name="Lu W."/>
            <person name="Wang J."/>
            <person name="Yang M."/>
            <person name="Zhao P."/>
            <person name="Tang R."/>
            <person name="Li X."/>
            <person name="Hao Y."/>
            <person name="Zhou Z."/>
            <person name="Zhan Y."/>
            <person name="Yu H."/>
            <person name="Teng C."/>
            <person name="Yan Y."/>
            <person name="Ping S."/>
            <person name="Wang Y."/>
            <person name="Lin M."/>
        </authorList>
    </citation>
    <scope>NUCLEOTIDE SEQUENCE [LARGE SCALE GENOMIC DNA]</scope>
    <source>
        <strain evidence="1 2">I-0</strain>
    </source>
</reference>
<protein>
    <submittedName>
        <fullName evidence="1">Uncharacterized protein</fullName>
    </submittedName>
</protein>
<name>H8GYD6_DEIGI</name>
<keyword evidence="2" id="KW-1185">Reference proteome</keyword>
<dbReference type="Proteomes" id="UP000007575">
    <property type="component" value="Chromosome"/>
</dbReference>
<dbReference type="EMBL" id="CP002191">
    <property type="protein sequence ID" value="AFD24789.1"/>
    <property type="molecule type" value="Genomic_DNA"/>
</dbReference>
<gene>
    <name evidence="1" type="ordered locus">DGo_CA0862</name>
</gene>
<organism evidence="1 2">
    <name type="scientific">Deinococcus gobiensis (strain DSM 21396 / JCM 16679 / CGMCC 1.7299 / I-0)</name>
    <dbReference type="NCBI Taxonomy" id="745776"/>
    <lineage>
        <taxon>Bacteria</taxon>
        <taxon>Thermotogati</taxon>
        <taxon>Deinococcota</taxon>
        <taxon>Deinococci</taxon>
        <taxon>Deinococcales</taxon>
        <taxon>Deinococcaceae</taxon>
        <taxon>Deinococcus</taxon>
    </lineage>
</organism>
<evidence type="ECO:0000313" key="1">
    <source>
        <dbReference type="EMBL" id="AFD24789.1"/>
    </source>
</evidence>
<dbReference type="KEGG" id="dgo:DGo_CA0862"/>
<evidence type="ECO:0000313" key="2">
    <source>
        <dbReference type="Proteomes" id="UP000007575"/>
    </source>
</evidence>
<dbReference type="AlphaFoldDB" id="H8GYD6"/>
<dbReference type="Gene3D" id="1.10.3450.10">
    <property type="entry name" value="TTHA0068-like"/>
    <property type="match status" value="1"/>
</dbReference>
<dbReference type="HOGENOM" id="CLU_2600257_0_0_0"/>
<dbReference type="STRING" id="745776.DGo_CA0862"/>
<dbReference type="InterPro" id="IPR023203">
    <property type="entry name" value="TTHA0068_sf"/>
</dbReference>
<proteinExistence type="predicted"/>
<accession>H8GYD6</accession>
<dbReference type="eggNOG" id="COG1547">
    <property type="taxonomic scope" value="Bacteria"/>
</dbReference>